<dbReference type="AlphaFoldDB" id="Q9AW66"/>
<organism evidence="1 2">
    <name type="scientific">Guillardia theta</name>
    <name type="common">Cryptophyte</name>
    <name type="synonym">Cryptomonas phi</name>
    <dbReference type="NCBI Taxonomy" id="55529"/>
    <lineage>
        <taxon>Eukaryota</taxon>
        <taxon>Cryptophyceae</taxon>
        <taxon>Pyrenomonadales</taxon>
        <taxon>Geminigeraceae</taxon>
        <taxon>Guillardia</taxon>
    </lineage>
</organism>
<protein>
    <submittedName>
        <fullName evidence="1">Uncharacterized protein</fullName>
    </submittedName>
</protein>
<proteinExistence type="predicted"/>
<dbReference type="Pfam" id="PF07432">
    <property type="entry name" value="Hc1"/>
    <property type="match status" value="1"/>
</dbReference>
<sequence length="82" mass="9942">MNRFEELKNCVDNLFKDLKKFFIKKNKSAGVRARKKLQKCKKLCQEIRNYIQKIKLEDYQKRAEVYSSRAAFLAENFFRKTN</sequence>
<dbReference type="EMBL" id="AJ010592">
    <property type="protein sequence ID" value="CAC27004.1"/>
    <property type="molecule type" value="Genomic_DNA"/>
</dbReference>
<evidence type="ECO:0000313" key="1">
    <source>
        <dbReference type="EMBL" id="CAC27004.1"/>
    </source>
</evidence>
<evidence type="ECO:0000313" key="2">
    <source>
        <dbReference type="Proteomes" id="UP000242167"/>
    </source>
</evidence>
<name>Q9AW66_GUITH</name>
<accession>Q9AW66</accession>
<dbReference type="Proteomes" id="UP000242167">
    <property type="component" value="Nucleomorph 2"/>
</dbReference>
<dbReference type="GO" id="GO:0000428">
    <property type="term" value="C:DNA-directed RNA polymerase complex"/>
    <property type="evidence" value="ECO:0007669"/>
    <property type="project" value="UniProtKB-KW"/>
</dbReference>
<reference evidence="1 2" key="1">
    <citation type="journal article" date="2001" name="Nature">
        <title>The highly reduced genome of an enslaved algal nucleus.</title>
        <authorList>
            <person name="Douglas S."/>
            <person name="Zauner S."/>
            <person name="Fraunholz M."/>
            <person name="Beaton M."/>
            <person name="Penny S."/>
            <person name="Deng L."/>
            <person name="Wu X."/>
            <person name="Reith M."/>
            <person name="Cavalier-Smith T."/>
            <person name="Maier U."/>
        </authorList>
    </citation>
    <scope>NUCLEOTIDE SEQUENCE [LARGE SCALE GENOMIC DNA]</scope>
</reference>
<dbReference type="GO" id="GO:0030527">
    <property type="term" value="F:structural constituent of chromatin"/>
    <property type="evidence" value="ECO:0007669"/>
    <property type="project" value="InterPro"/>
</dbReference>
<dbReference type="InterPro" id="IPR010886">
    <property type="entry name" value="Hc1"/>
</dbReference>
<dbReference type="GeneID" id="857578"/>
<dbReference type="RefSeq" id="XP_001713220.1">
    <property type="nucleotide sequence ID" value="XM_001713168.1"/>
</dbReference>
<dbReference type="GO" id="GO:0003677">
    <property type="term" value="F:DNA binding"/>
    <property type="evidence" value="ECO:0007669"/>
    <property type="project" value="InterPro"/>
</dbReference>